<evidence type="ECO:0000313" key="9">
    <source>
        <dbReference type="EMBL" id="CAG8532735.1"/>
    </source>
</evidence>
<protein>
    <submittedName>
        <fullName evidence="9">1609_t:CDS:1</fullName>
    </submittedName>
</protein>
<dbReference type="CDD" id="cd00214">
    <property type="entry name" value="Calpain_III"/>
    <property type="match status" value="1"/>
</dbReference>
<evidence type="ECO:0000256" key="7">
    <source>
        <dbReference type="SAM" id="MobiDB-lite"/>
    </source>
</evidence>
<dbReference type="PANTHER" id="PTHR10183:SF379">
    <property type="entry name" value="CALPAIN-5"/>
    <property type="match status" value="1"/>
</dbReference>
<dbReference type="SUPFAM" id="SSF54001">
    <property type="entry name" value="Cysteine proteinases"/>
    <property type="match status" value="1"/>
</dbReference>
<organism evidence="9 10">
    <name type="scientific">Paraglomus occultum</name>
    <dbReference type="NCBI Taxonomy" id="144539"/>
    <lineage>
        <taxon>Eukaryota</taxon>
        <taxon>Fungi</taxon>
        <taxon>Fungi incertae sedis</taxon>
        <taxon>Mucoromycota</taxon>
        <taxon>Glomeromycotina</taxon>
        <taxon>Glomeromycetes</taxon>
        <taxon>Paraglomerales</taxon>
        <taxon>Paraglomeraceae</taxon>
        <taxon>Paraglomus</taxon>
    </lineage>
</organism>
<gene>
    <name evidence="9" type="ORF">POCULU_LOCUS4139</name>
</gene>
<proteinExistence type="inferred from homology"/>
<dbReference type="InterPro" id="IPR001300">
    <property type="entry name" value="Peptidase_C2_calpain_cat"/>
</dbReference>
<dbReference type="Proteomes" id="UP000789572">
    <property type="component" value="Unassembled WGS sequence"/>
</dbReference>
<comment type="caution">
    <text evidence="9">The sequence shown here is derived from an EMBL/GenBank/DDBJ whole genome shotgun (WGS) entry which is preliminary data.</text>
</comment>
<dbReference type="SMART" id="SM00230">
    <property type="entry name" value="CysPc"/>
    <property type="match status" value="1"/>
</dbReference>
<sequence length="730" mass="83472">MSPKYIKFNNQDYKKIFMQCARNGVNFCDETFPHADSSLWRIKPPVEGRIVWKRCKELTSNPRLVIFENDQLNPDIAQGAIGNCWLAEALGVLAAHPHLLQKIIPQWEKQDWIHSEEPGKKLGIYHFRDTGRHPGIFRFRFYRYGQWIEVVVDDYLPTVNGQLIYSRSKNPDEMWRSLVEKAYAKLCGCYEALEAGSASDALVDLTGTVPEIMDISREEGGILSKMSDEDFGIYMNIAYKNGGLMSCSINVDEGDRPEERLPNGLVIGHAYCITGLRRVTVSWFRNKEVLLVKLRNPWGEVEWNGSWSNRSPIWETVNFHTRNKLKGEVTQRGDFWMAFEDFIYNFSTLVICRHLNTSLFSFKKRWHSVMFRGEWSEGTDTLGGCINNVETFYKNPQYVITVKKPTVVIVALMQDDQRMERLEAFKYLTIGYVCLKVEENRKYRIHEPTYDVTGQVTYLNAREVTGRLELKCGRYILIPSTYDPGKEGVYFMRLFSSRHLGIGLLTRDAPKKKWWYPIVYFRKSYFVGLVRVQVSSANLNKAGGGKTYIQLTFSDMKERNRQSVRVLSTSCNKGTINFGSEYVFYVRDPVHSSLQLRLCKSKLFGKDDFLGETFVPLEKYTGKGGVWTITKTLIKTVKSHGPPGAVPGTIPGAIPDAIPGAVTTEEYQPSTNEARVRKETLSFADSSSTELRSGTSKPTRKRAKRPVKRLVHVNAGEVQIRVSYSKGFLA</sequence>
<feature type="active site" evidence="5 6">
    <location>
        <position position="269"/>
    </location>
</feature>
<evidence type="ECO:0000313" key="10">
    <source>
        <dbReference type="Proteomes" id="UP000789572"/>
    </source>
</evidence>
<accession>A0A9N9ALK2</accession>
<dbReference type="CDD" id="cd00030">
    <property type="entry name" value="C2"/>
    <property type="match status" value="1"/>
</dbReference>
<dbReference type="FunFam" id="3.90.70.10:FF:000114">
    <property type="entry name" value="Calpain a"/>
    <property type="match status" value="1"/>
</dbReference>
<dbReference type="PRINTS" id="PR00704">
    <property type="entry name" value="CALPAIN"/>
</dbReference>
<dbReference type="SMART" id="SM00720">
    <property type="entry name" value="calpain_III"/>
    <property type="match status" value="1"/>
</dbReference>
<dbReference type="InterPro" id="IPR022683">
    <property type="entry name" value="Calpain_III"/>
</dbReference>
<dbReference type="GO" id="GO:0004198">
    <property type="term" value="F:calcium-dependent cysteine-type endopeptidase activity"/>
    <property type="evidence" value="ECO:0007669"/>
    <property type="project" value="InterPro"/>
</dbReference>
<feature type="domain" description="Calpain catalytic" evidence="8">
    <location>
        <begin position="26"/>
        <end position="355"/>
    </location>
</feature>
<keyword evidence="3 6" id="KW-0378">Hydrolase</keyword>
<dbReference type="Gene3D" id="2.60.40.150">
    <property type="entry name" value="C2 domain"/>
    <property type="match status" value="1"/>
</dbReference>
<dbReference type="InterPro" id="IPR035892">
    <property type="entry name" value="C2_domain_sf"/>
</dbReference>
<evidence type="ECO:0000256" key="2">
    <source>
        <dbReference type="ARBA" id="ARBA00022670"/>
    </source>
</evidence>
<evidence type="ECO:0000256" key="4">
    <source>
        <dbReference type="ARBA" id="ARBA00022807"/>
    </source>
</evidence>
<comment type="similarity">
    <text evidence="1">Belongs to the peptidase C2 family.</text>
</comment>
<dbReference type="Pfam" id="PF00168">
    <property type="entry name" value="C2"/>
    <property type="match status" value="1"/>
</dbReference>
<dbReference type="InterPro" id="IPR033883">
    <property type="entry name" value="C2_III"/>
</dbReference>
<dbReference type="GO" id="GO:0005737">
    <property type="term" value="C:cytoplasm"/>
    <property type="evidence" value="ECO:0007669"/>
    <property type="project" value="TreeGrafter"/>
</dbReference>
<feature type="region of interest" description="Disordered" evidence="7">
    <location>
        <begin position="682"/>
        <end position="706"/>
    </location>
</feature>
<dbReference type="InterPro" id="IPR036213">
    <property type="entry name" value="Calpain_III_sf"/>
</dbReference>
<dbReference type="OrthoDB" id="424753at2759"/>
<dbReference type="InterPro" id="IPR022684">
    <property type="entry name" value="Calpain_cysteine_protease"/>
</dbReference>
<dbReference type="AlphaFoldDB" id="A0A9N9ALK2"/>
<evidence type="ECO:0000256" key="3">
    <source>
        <dbReference type="ARBA" id="ARBA00022801"/>
    </source>
</evidence>
<evidence type="ECO:0000256" key="5">
    <source>
        <dbReference type="PIRSR" id="PIRSR622684-1"/>
    </source>
</evidence>
<name>A0A9N9ALK2_9GLOM</name>
<dbReference type="CDD" id="cd00044">
    <property type="entry name" value="CysPc"/>
    <property type="match status" value="1"/>
</dbReference>
<feature type="compositionally biased region" description="Polar residues" evidence="7">
    <location>
        <begin position="683"/>
        <end position="697"/>
    </location>
</feature>
<dbReference type="Gene3D" id="2.60.120.380">
    <property type="match status" value="1"/>
</dbReference>
<feature type="active site" evidence="5 6">
    <location>
        <position position="296"/>
    </location>
</feature>
<dbReference type="EMBL" id="CAJVPJ010000514">
    <property type="protein sequence ID" value="CAG8532735.1"/>
    <property type="molecule type" value="Genomic_DNA"/>
</dbReference>
<dbReference type="InterPro" id="IPR038765">
    <property type="entry name" value="Papain-like_cys_pep_sf"/>
</dbReference>
<dbReference type="InterPro" id="IPR000008">
    <property type="entry name" value="C2_dom"/>
</dbReference>
<evidence type="ECO:0000259" key="8">
    <source>
        <dbReference type="PROSITE" id="PS50203"/>
    </source>
</evidence>
<evidence type="ECO:0000256" key="6">
    <source>
        <dbReference type="PROSITE-ProRule" id="PRU00239"/>
    </source>
</evidence>
<dbReference type="SUPFAM" id="SSF49758">
    <property type="entry name" value="Calpain large subunit, middle domain (domain III)"/>
    <property type="match status" value="1"/>
</dbReference>
<dbReference type="SUPFAM" id="SSF49562">
    <property type="entry name" value="C2 domain (Calcium/lipid-binding domain, CaLB)"/>
    <property type="match status" value="1"/>
</dbReference>
<dbReference type="Pfam" id="PF00648">
    <property type="entry name" value="Peptidase_C2"/>
    <property type="match status" value="1"/>
</dbReference>
<keyword evidence="4 6" id="KW-0788">Thiol protease</keyword>
<keyword evidence="2 6" id="KW-0645">Protease</keyword>
<dbReference type="Pfam" id="PF01067">
    <property type="entry name" value="Calpain_III"/>
    <property type="match status" value="1"/>
</dbReference>
<dbReference type="GO" id="GO:0006508">
    <property type="term" value="P:proteolysis"/>
    <property type="evidence" value="ECO:0007669"/>
    <property type="project" value="UniProtKB-KW"/>
</dbReference>
<dbReference type="InterPro" id="IPR022682">
    <property type="entry name" value="Calpain_domain_III"/>
</dbReference>
<dbReference type="Gene3D" id="3.90.70.10">
    <property type="entry name" value="Cysteine proteinases"/>
    <property type="match status" value="1"/>
</dbReference>
<feature type="active site" evidence="5 6">
    <location>
        <position position="84"/>
    </location>
</feature>
<dbReference type="PANTHER" id="PTHR10183">
    <property type="entry name" value="CALPAIN"/>
    <property type="match status" value="1"/>
</dbReference>
<keyword evidence="10" id="KW-1185">Reference proteome</keyword>
<evidence type="ECO:0000256" key="1">
    <source>
        <dbReference type="ARBA" id="ARBA00007623"/>
    </source>
</evidence>
<dbReference type="PROSITE" id="PS50203">
    <property type="entry name" value="CALPAIN_CAT"/>
    <property type="match status" value="1"/>
</dbReference>
<reference evidence="9" key="1">
    <citation type="submission" date="2021-06" db="EMBL/GenBank/DDBJ databases">
        <authorList>
            <person name="Kallberg Y."/>
            <person name="Tangrot J."/>
            <person name="Rosling A."/>
        </authorList>
    </citation>
    <scope>NUCLEOTIDE SEQUENCE</scope>
    <source>
        <strain evidence="9">IA702</strain>
    </source>
</reference>